<evidence type="ECO:0000259" key="6">
    <source>
        <dbReference type="PROSITE" id="PS51007"/>
    </source>
</evidence>
<dbReference type="Proteomes" id="UP000075517">
    <property type="component" value="Unassembled WGS sequence"/>
</dbReference>
<gene>
    <name evidence="7" type="ORF">B4114_1611</name>
</gene>
<reference evidence="7 8" key="1">
    <citation type="submission" date="2016-01" db="EMBL/GenBank/DDBJ databases">
        <title>Draft Genome Sequences of Seven Thermophilic Sporeformers Isolated from Foods.</title>
        <authorList>
            <person name="Berendsen E.M."/>
            <person name="Wells-Bennik M.H."/>
            <person name="Krawcyk A.O."/>
            <person name="De Jong A."/>
            <person name="Holsappel S."/>
            <person name="Eijlander R.T."/>
            <person name="Kuipers O.P."/>
        </authorList>
    </citation>
    <scope>NUCLEOTIDE SEQUENCE [LARGE SCALE GENOMIC DNA]</scope>
    <source>
        <strain evidence="7 8">B4114</strain>
    </source>
</reference>
<evidence type="ECO:0000313" key="7">
    <source>
        <dbReference type="EMBL" id="KYD32490.1"/>
    </source>
</evidence>
<dbReference type="Pfam" id="PF00034">
    <property type="entry name" value="Cytochrom_C"/>
    <property type="match status" value="1"/>
</dbReference>
<dbReference type="GO" id="GO:0046872">
    <property type="term" value="F:metal ion binding"/>
    <property type="evidence" value="ECO:0007669"/>
    <property type="project" value="UniProtKB-KW"/>
</dbReference>
<dbReference type="PROSITE" id="PS51007">
    <property type="entry name" value="CYTC"/>
    <property type="match status" value="1"/>
</dbReference>
<dbReference type="SUPFAM" id="SSF46626">
    <property type="entry name" value="Cytochrome c"/>
    <property type="match status" value="1"/>
</dbReference>
<keyword evidence="2 4" id="KW-0479">Metal-binding</keyword>
<accession>A0A150N706</accession>
<evidence type="ECO:0000256" key="4">
    <source>
        <dbReference type="PROSITE-ProRule" id="PRU00433"/>
    </source>
</evidence>
<comment type="caution">
    <text evidence="7">The sequence shown here is derived from an EMBL/GenBank/DDBJ whole genome shotgun (WGS) entry which is preliminary data.</text>
</comment>
<dbReference type="InterPro" id="IPR009056">
    <property type="entry name" value="Cyt_c-like_dom"/>
</dbReference>
<feature type="domain" description="Cytochrome c" evidence="6">
    <location>
        <begin position="64"/>
        <end position="149"/>
    </location>
</feature>
<evidence type="ECO:0000256" key="3">
    <source>
        <dbReference type="ARBA" id="ARBA00023004"/>
    </source>
</evidence>
<protein>
    <recommendedName>
        <fullName evidence="6">Cytochrome c domain-containing protein</fullName>
    </recommendedName>
</protein>
<evidence type="ECO:0000256" key="2">
    <source>
        <dbReference type="ARBA" id="ARBA00022723"/>
    </source>
</evidence>
<dbReference type="EMBL" id="LQYY01000113">
    <property type="protein sequence ID" value="KYD32490.1"/>
    <property type="molecule type" value="Genomic_DNA"/>
</dbReference>
<feature type="region of interest" description="Disordered" evidence="5">
    <location>
        <begin position="33"/>
        <end position="67"/>
    </location>
</feature>
<dbReference type="RefSeq" id="WP_061580934.1">
    <property type="nucleotide sequence ID" value="NZ_JARMSI010000154.1"/>
</dbReference>
<dbReference type="GO" id="GO:0020037">
    <property type="term" value="F:heme binding"/>
    <property type="evidence" value="ECO:0007669"/>
    <property type="project" value="InterPro"/>
</dbReference>
<name>A0A150N706_GEOSE</name>
<evidence type="ECO:0000313" key="8">
    <source>
        <dbReference type="Proteomes" id="UP000075517"/>
    </source>
</evidence>
<evidence type="ECO:0000256" key="1">
    <source>
        <dbReference type="ARBA" id="ARBA00022617"/>
    </source>
</evidence>
<dbReference type="Gene3D" id="1.10.760.10">
    <property type="entry name" value="Cytochrome c-like domain"/>
    <property type="match status" value="1"/>
</dbReference>
<dbReference type="AlphaFoldDB" id="A0A150N706"/>
<dbReference type="InterPro" id="IPR036909">
    <property type="entry name" value="Cyt_c-like_dom_sf"/>
</dbReference>
<keyword evidence="3 4" id="KW-0408">Iron</keyword>
<evidence type="ECO:0000256" key="5">
    <source>
        <dbReference type="SAM" id="MobiDB-lite"/>
    </source>
</evidence>
<organism evidence="7 8">
    <name type="scientific">Geobacillus stearothermophilus</name>
    <name type="common">Bacillus stearothermophilus</name>
    <dbReference type="NCBI Taxonomy" id="1422"/>
    <lineage>
        <taxon>Bacteria</taxon>
        <taxon>Bacillati</taxon>
        <taxon>Bacillota</taxon>
        <taxon>Bacilli</taxon>
        <taxon>Bacillales</taxon>
        <taxon>Anoxybacillaceae</taxon>
        <taxon>Geobacillus</taxon>
    </lineage>
</organism>
<keyword evidence="1 4" id="KW-0349">Heme</keyword>
<proteinExistence type="predicted"/>
<dbReference type="PATRIC" id="fig|1422.17.peg.1166"/>
<dbReference type="GO" id="GO:0009055">
    <property type="term" value="F:electron transfer activity"/>
    <property type="evidence" value="ECO:0007669"/>
    <property type="project" value="InterPro"/>
</dbReference>
<feature type="compositionally biased region" description="Polar residues" evidence="5">
    <location>
        <begin position="33"/>
        <end position="52"/>
    </location>
</feature>
<sequence length="151" mass="15791">MKQTVVIFLISALIGLAGGYSYFQLGGTKGETNETQAGKQETAQSSQPSASTEDGKGAGKTTNASTQDGTILQQKGCLSCHSVSKLNLQGGTTGPDLSNAYREVEGKHGKPIEEFLKAPTSAVMSGVIKSNPLTDEERAEIIALLKEASEK</sequence>